<reference evidence="1 2" key="1">
    <citation type="submission" date="2023-02" db="EMBL/GenBank/DDBJ databases">
        <title>LHISI_Scaffold_Assembly.</title>
        <authorList>
            <person name="Stuart O.P."/>
            <person name="Cleave R."/>
            <person name="Magrath M.J.L."/>
            <person name="Mikheyev A.S."/>
        </authorList>
    </citation>
    <scope>NUCLEOTIDE SEQUENCE [LARGE SCALE GENOMIC DNA]</scope>
    <source>
        <strain evidence="1">Daus_M_001</strain>
        <tissue evidence="1">Leg muscle</tissue>
    </source>
</reference>
<organism evidence="1 2">
    <name type="scientific">Dryococelus australis</name>
    <dbReference type="NCBI Taxonomy" id="614101"/>
    <lineage>
        <taxon>Eukaryota</taxon>
        <taxon>Metazoa</taxon>
        <taxon>Ecdysozoa</taxon>
        <taxon>Arthropoda</taxon>
        <taxon>Hexapoda</taxon>
        <taxon>Insecta</taxon>
        <taxon>Pterygota</taxon>
        <taxon>Neoptera</taxon>
        <taxon>Polyneoptera</taxon>
        <taxon>Phasmatodea</taxon>
        <taxon>Verophasmatodea</taxon>
        <taxon>Anareolatae</taxon>
        <taxon>Phasmatidae</taxon>
        <taxon>Eurycanthinae</taxon>
        <taxon>Dryococelus</taxon>
    </lineage>
</organism>
<name>A0ABQ9IFH4_9NEOP</name>
<protein>
    <submittedName>
        <fullName evidence="1">Uncharacterized protein</fullName>
    </submittedName>
</protein>
<gene>
    <name evidence="1" type="ORF">PR048_000278</name>
</gene>
<accession>A0ABQ9IFH4</accession>
<proteinExistence type="predicted"/>
<dbReference type="EMBL" id="JARBHB010000001">
    <property type="protein sequence ID" value="KAJ8894970.1"/>
    <property type="molecule type" value="Genomic_DNA"/>
</dbReference>
<keyword evidence="2" id="KW-1185">Reference proteome</keyword>
<evidence type="ECO:0000313" key="2">
    <source>
        <dbReference type="Proteomes" id="UP001159363"/>
    </source>
</evidence>
<comment type="caution">
    <text evidence="1">The sequence shown here is derived from an EMBL/GenBank/DDBJ whole genome shotgun (WGS) entry which is preliminary data.</text>
</comment>
<dbReference type="Proteomes" id="UP001159363">
    <property type="component" value="Chromosome 1"/>
</dbReference>
<sequence length="349" mass="39564">MVAGNSICGHTRQQYGETSFTSYLLETNSPEGNPTNKGNSITCNSQSDYRPVFHSFALATNDRVRLRQRNPRTISLLCLYLFCDQGVEHPIKKHNVPITKLQDAVCSIDYCHWQTTCVARHEDTLRPIGMSQRFSNQSPVELSHRHAQANFEPKPTYCTWEHARNTVPPGLRYNWLLTGTAENEKKDETRKCIRQWRPALHLGLRKLRREEELEREWEAFAWSDFAKPKSGWPDRESNPGPPEFESSELPLRHLTLLRVLYVHGAVVVGRLDCLLPTKANKAQTPGRVIPRFSQVETVPDDAAGQWVFSGICSFPLPCISALLHSHIISPSSALKTSLLRATQISQVNS</sequence>
<evidence type="ECO:0000313" key="1">
    <source>
        <dbReference type="EMBL" id="KAJ8894970.1"/>
    </source>
</evidence>